<dbReference type="Pfam" id="PF04535">
    <property type="entry name" value="CASP_dom"/>
    <property type="match status" value="1"/>
</dbReference>
<dbReference type="InterPro" id="IPR044788">
    <property type="entry name" value="X8_dom_prot"/>
</dbReference>
<feature type="transmembrane region" description="Helical" evidence="13">
    <location>
        <begin position="222"/>
        <end position="245"/>
    </location>
</feature>
<feature type="chain" id="PRO_5019225655" description="CASP-like protein" evidence="14">
    <location>
        <begin position="24"/>
        <end position="313"/>
    </location>
</feature>
<dbReference type="InterPro" id="IPR006459">
    <property type="entry name" value="CASP/CASPL"/>
</dbReference>
<evidence type="ECO:0000313" key="16">
    <source>
        <dbReference type="EMBL" id="RZB54568.1"/>
    </source>
</evidence>
<dbReference type="SMART" id="SM00768">
    <property type="entry name" value="X8"/>
    <property type="match status" value="1"/>
</dbReference>
<dbReference type="Proteomes" id="UP000289340">
    <property type="component" value="Chromosome 17"/>
</dbReference>
<feature type="domain" description="X8" evidence="15">
    <location>
        <begin position="27"/>
        <end position="108"/>
    </location>
</feature>
<dbReference type="FunFam" id="1.20.58.1040:FF:000001">
    <property type="entry name" value="Glucan endo-1,3-beta-glucosidase 4"/>
    <property type="match status" value="1"/>
</dbReference>
<comment type="subunit">
    <text evidence="13">Homodimer and heterodimers.</text>
</comment>
<evidence type="ECO:0000256" key="2">
    <source>
        <dbReference type="ARBA" id="ARBA00004651"/>
    </source>
</evidence>
<evidence type="ECO:0000256" key="7">
    <source>
        <dbReference type="ARBA" id="ARBA00022729"/>
    </source>
</evidence>
<dbReference type="PANTHER" id="PTHR31044">
    <property type="entry name" value="BETA-1,3 GLUCANASE"/>
    <property type="match status" value="1"/>
</dbReference>
<feature type="transmembrane region" description="Helical" evidence="13">
    <location>
        <begin position="145"/>
        <end position="164"/>
    </location>
</feature>
<dbReference type="PANTHER" id="PTHR31044:SF55">
    <property type="entry name" value="CARBOHYDRATE-BINDING X8 DOMAIN SUPERFAMILY PROTEIN"/>
    <property type="match status" value="1"/>
</dbReference>
<keyword evidence="12" id="KW-0449">Lipoprotein</keyword>
<dbReference type="GO" id="GO:0098552">
    <property type="term" value="C:side of membrane"/>
    <property type="evidence" value="ECO:0007669"/>
    <property type="project" value="UniProtKB-KW"/>
</dbReference>
<protein>
    <recommendedName>
        <fullName evidence="13">CASP-like protein</fullName>
    </recommendedName>
</protein>
<feature type="transmembrane region" description="Helical" evidence="13">
    <location>
        <begin position="185"/>
        <end position="202"/>
    </location>
</feature>
<comment type="similarity">
    <text evidence="3 13">Belongs to the Casparian strip membrane proteins (CASP) family.</text>
</comment>
<dbReference type="EMBL" id="QZWG01000017">
    <property type="protein sequence ID" value="RZB54568.1"/>
    <property type="molecule type" value="Genomic_DNA"/>
</dbReference>
<keyword evidence="4 13" id="KW-1003">Cell membrane</keyword>
<dbReference type="AlphaFoldDB" id="A0A445G005"/>
<reference evidence="16 17" key="1">
    <citation type="submission" date="2018-09" db="EMBL/GenBank/DDBJ databases">
        <title>A high-quality reference genome of wild soybean provides a powerful tool to mine soybean genomes.</title>
        <authorList>
            <person name="Xie M."/>
            <person name="Chung C.Y.L."/>
            <person name="Li M.-W."/>
            <person name="Wong F.-L."/>
            <person name="Chan T.-F."/>
            <person name="Lam H.-M."/>
        </authorList>
    </citation>
    <scope>NUCLEOTIDE SEQUENCE [LARGE SCALE GENOMIC DNA]</scope>
    <source>
        <strain evidence="17">cv. W05</strain>
        <tissue evidence="16">Hypocotyl of etiolated seedlings</tissue>
    </source>
</reference>
<feature type="transmembrane region" description="Helical" evidence="13">
    <location>
        <begin position="278"/>
        <end position="303"/>
    </location>
</feature>
<keyword evidence="10" id="KW-1015">Disulfide bond</keyword>
<dbReference type="Gene3D" id="1.20.58.1040">
    <property type="match status" value="1"/>
</dbReference>
<evidence type="ECO:0000313" key="17">
    <source>
        <dbReference type="Proteomes" id="UP000289340"/>
    </source>
</evidence>
<evidence type="ECO:0000256" key="12">
    <source>
        <dbReference type="ARBA" id="ARBA00023288"/>
    </source>
</evidence>
<gene>
    <name evidence="16" type="ORF">D0Y65_044502</name>
</gene>
<evidence type="ECO:0000256" key="1">
    <source>
        <dbReference type="ARBA" id="ARBA00004609"/>
    </source>
</evidence>
<evidence type="ECO:0000256" key="3">
    <source>
        <dbReference type="ARBA" id="ARBA00007651"/>
    </source>
</evidence>
<dbReference type="InterPro" id="IPR006702">
    <property type="entry name" value="CASP_dom"/>
</dbReference>
<keyword evidence="5" id="KW-0336">GPI-anchor</keyword>
<name>A0A445G005_GLYSO</name>
<dbReference type="GO" id="GO:0009506">
    <property type="term" value="C:plasmodesma"/>
    <property type="evidence" value="ECO:0007669"/>
    <property type="project" value="UniProtKB-ARBA"/>
</dbReference>
<evidence type="ECO:0000256" key="13">
    <source>
        <dbReference type="RuleBase" id="RU361233"/>
    </source>
</evidence>
<comment type="subcellular location">
    <subcellularLocation>
        <location evidence="1">Cell membrane</location>
        <topology evidence="1">Lipid-anchor</topology>
        <topology evidence="1">GPI-anchor</topology>
    </subcellularLocation>
    <subcellularLocation>
        <location evidence="2 13">Cell membrane</location>
        <topology evidence="2 13">Multi-pass membrane protein</topology>
    </subcellularLocation>
</comment>
<sequence>MTSTMLKILMAQLLLSLSFQAYGQFEEWCIADEQTPDEELQRAMEWACGKGGADCSKIQVNQPCYLPNTLKDHASYAFNNYYQRFKNKGGSCYFNSAAITTDLDPMLILKGKMSYLGLGVSPGTVPVYHGTKLKVLDRRVRITELVLRCVSLGLGVVAIVLVVTDSQVKEFFSFQKKAKFTDMKALVFLVVANGLTVGYSLIQGLRCVVSMVRGNVLFSKPLAWLIFSGDQVMAYVTVAAVAAALQSGVLGRTGQAELQWMKVCNMYGKFCNQMGEGIASAFVVSLSMVVLSCISAFSLFRLYGTNKNKYAGW</sequence>
<dbReference type="Pfam" id="PF07983">
    <property type="entry name" value="X8"/>
    <property type="match status" value="1"/>
</dbReference>
<evidence type="ECO:0000259" key="15">
    <source>
        <dbReference type="SMART" id="SM00768"/>
    </source>
</evidence>
<proteinExistence type="inferred from homology"/>
<dbReference type="GO" id="GO:0005886">
    <property type="term" value="C:plasma membrane"/>
    <property type="evidence" value="ECO:0007669"/>
    <property type="project" value="UniProtKB-SubCell"/>
</dbReference>
<evidence type="ECO:0000256" key="5">
    <source>
        <dbReference type="ARBA" id="ARBA00022622"/>
    </source>
</evidence>
<keyword evidence="11" id="KW-0325">Glycoprotein</keyword>
<evidence type="ECO:0000256" key="9">
    <source>
        <dbReference type="ARBA" id="ARBA00023136"/>
    </source>
</evidence>
<evidence type="ECO:0000256" key="10">
    <source>
        <dbReference type="ARBA" id="ARBA00023157"/>
    </source>
</evidence>
<keyword evidence="7 14" id="KW-0732">Signal</keyword>
<keyword evidence="6 13" id="KW-0812">Transmembrane</keyword>
<comment type="caution">
    <text evidence="16">The sequence shown here is derived from an EMBL/GenBank/DDBJ whole genome shotgun (WGS) entry which is preliminary data.</text>
</comment>
<evidence type="ECO:0000256" key="4">
    <source>
        <dbReference type="ARBA" id="ARBA00022475"/>
    </source>
</evidence>
<accession>A0A445G005</accession>
<dbReference type="InterPro" id="IPR012946">
    <property type="entry name" value="X8"/>
</dbReference>
<evidence type="ECO:0000256" key="14">
    <source>
        <dbReference type="SAM" id="SignalP"/>
    </source>
</evidence>
<evidence type="ECO:0000256" key="8">
    <source>
        <dbReference type="ARBA" id="ARBA00022989"/>
    </source>
</evidence>
<keyword evidence="17" id="KW-1185">Reference proteome</keyword>
<feature type="signal peptide" evidence="14">
    <location>
        <begin position="1"/>
        <end position="23"/>
    </location>
</feature>
<evidence type="ECO:0000256" key="6">
    <source>
        <dbReference type="ARBA" id="ARBA00022692"/>
    </source>
</evidence>
<dbReference type="NCBIfam" id="TIGR01569">
    <property type="entry name" value="A_tha_TIGR01569"/>
    <property type="match status" value="1"/>
</dbReference>
<keyword evidence="9 13" id="KW-0472">Membrane</keyword>
<organism evidence="16 17">
    <name type="scientific">Glycine soja</name>
    <name type="common">Wild soybean</name>
    <dbReference type="NCBI Taxonomy" id="3848"/>
    <lineage>
        <taxon>Eukaryota</taxon>
        <taxon>Viridiplantae</taxon>
        <taxon>Streptophyta</taxon>
        <taxon>Embryophyta</taxon>
        <taxon>Tracheophyta</taxon>
        <taxon>Spermatophyta</taxon>
        <taxon>Magnoliopsida</taxon>
        <taxon>eudicotyledons</taxon>
        <taxon>Gunneridae</taxon>
        <taxon>Pentapetalae</taxon>
        <taxon>rosids</taxon>
        <taxon>fabids</taxon>
        <taxon>Fabales</taxon>
        <taxon>Fabaceae</taxon>
        <taxon>Papilionoideae</taxon>
        <taxon>50 kb inversion clade</taxon>
        <taxon>NPAAA clade</taxon>
        <taxon>indigoferoid/millettioid clade</taxon>
        <taxon>Phaseoleae</taxon>
        <taxon>Glycine</taxon>
        <taxon>Glycine subgen. Soja</taxon>
    </lineage>
</organism>
<evidence type="ECO:0000256" key="11">
    <source>
        <dbReference type="ARBA" id="ARBA00023180"/>
    </source>
</evidence>
<keyword evidence="8 13" id="KW-1133">Transmembrane helix</keyword>